<sequence>MGGAEDAEPPSKRVKVSSGKPGDLSNGTFPRDPASCSLNDLMARPLVCQGDDEVVGTKGVIKKVEFVRILAEALYSLGYNKTGAHLEEESGIPLQSAVVKLFMQQILDGKWDESVATLHKIGVVDEKVVQLASFLILEQKFLELLDEKKVKDALKTLRTEIGPLCINTDRVRELSLCILSPLQQVRAVVSGQVVVRAKPRRKLLEELQKLLPPTVIIPEQRLIRLVEQALDLQLDACRFHNSLVGEMSLLTDHQCGRDQIPSQTLQVKLDGLFCMKHQFSGHQKPVSYMSWSPDDHQLLTCGVEEVVRRWDIESGECTHIYEKNGLGLISCGWAPDGKRILCGVTDKSISMWDLEGKELECWKGHRTIRISDLGITSDGQHIVSVCKDNMILLFGWESKAEKVIQEDQTITSFVLSMDSKYLLVSLWNQEIHLWNIEGTVKLISKYKGHKRSRFVVRSCFGGLGQAFVASGSEDSQVYIWHRSSGELIETLAGHSGTVNCVSWNPANPHMLASASDDHTIRIWGMNQVNMKHYDTVSNGVHYCNGGT</sequence>
<gene>
    <name evidence="2" type="primary">LOC107807096</name>
</gene>
<dbReference type="RefSeq" id="XP_075084026.1">
    <property type="nucleotide sequence ID" value="XM_075227925.1"/>
</dbReference>
<protein>
    <submittedName>
        <fullName evidence="2">WD repeat-containing protein 26 homolog isoform X2</fullName>
    </submittedName>
</protein>
<evidence type="ECO:0000313" key="1">
    <source>
        <dbReference type="Proteomes" id="UP000790787"/>
    </source>
</evidence>
<reference evidence="1" key="1">
    <citation type="journal article" date="2014" name="Nat. Commun.">
        <title>The tobacco genome sequence and its comparison with those of tomato and potato.</title>
        <authorList>
            <person name="Sierro N."/>
            <person name="Battey J.N."/>
            <person name="Ouadi S."/>
            <person name="Bakaher N."/>
            <person name="Bovet L."/>
            <person name="Willig A."/>
            <person name="Goepfert S."/>
            <person name="Peitsch M.C."/>
            <person name="Ivanov N.V."/>
        </authorList>
    </citation>
    <scope>NUCLEOTIDE SEQUENCE [LARGE SCALE GENOMIC DNA]</scope>
</reference>
<organism evidence="1 2">
    <name type="scientific">Nicotiana tabacum</name>
    <name type="common">Common tobacco</name>
    <dbReference type="NCBI Taxonomy" id="4097"/>
    <lineage>
        <taxon>Eukaryota</taxon>
        <taxon>Viridiplantae</taxon>
        <taxon>Streptophyta</taxon>
        <taxon>Embryophyta</taxon>
        <taxon>Tracheophyta</taxon>
        <taxon>Spermatophyta</taxon>
        <taxon>Magnoliopsida</taxon>
        <taxon>eudicotyledons</taxon>
        <taxon>Gunneridae</taxon>
        <taxon>Pentapetalae</taxon>
        <taxon>asterids</taxon>
        <taxon>lamiids</taxon>
        <taxon>Solanales</taxon>
        <taxon>Solanaceae</taxon>
        <taxon>Nicotianoideae</taxon>
        <taxon>Nicotianeae</taxon>
        <taxon>Nicotiana</taxon>
    </lineage>
</organism>
<evidence type="ECO:0000313" key="2">
    <source>
        <dbReference type="RefSeq" id="XP_075084026.1"/>
    </source>
</evidence>
<keyword evidence="1" id="KW-1185">Reference proteome</keyword>
<proteinExistence type="predicted"/>
<name>A0AC58SGC7_TOBAC</name>
<reference evidence="2" key="2">
    <citation type="submission" date="2025-08" db="UniProtKB">
        <authorList>
            <consortium name="RefSeq"/>
        </authorList>
    </citation>
    <scope>IDENTIFICATION</scope>
    <source>
        <tissue evidence="2">Leaf</tissue>
    </source>
</reference>
<accession>A0AC58SGC7</accession>
<dbReference type="Proteomes" id="UP000790787">
    <property type="component" value="Chromosome 13"/>
</dbReference>